<dbReference type="OrthoDB" id="9807744at2"/>
<gene>
    <name evidence="3" type="ORF">CBW46_012760</name>
</gene>
<dbReference type="Proteomes" id="UP000214746">
    <property type="component" value="Unassembled WGS sequence"/>
</dbReference>
<sequence length="389" mass="44293">MEPLPGQQKERIDEVDILRGFAVLGICVINIPEMVGKGLAFSSSFTGSDGVLRLLYDMFVQTKFYTIFAFLFGLSFHLFMQSAERRGYSFRSLMSRRLLLLLVIGVVHGVFIWFGDVLHSYAILGFLLLLFYRRREKTLLIWSSLLLGLSALITIGSTLLALAFFPDELSKPLFHGIPGWEERAHFMLVYGTGNLFLMGPEILGLFLLGMYAGRKQWFVARGQMSVGVRRLQWISLVISLLLFIPMVLQYVTEPAYNSKLVTHYTFLSGKTMAVFYVCTLVRLIRALGTQHFGYLAAVGRMAFTNYLTQSIVTMLLLYVLWQNVGVWPLWAYLMYSLLLFSLQAVWSKWWLQSFVIGPLEWGWRAATYGKWPALRKQSAGASKGLTRDG</sequence>
<name>A0A2W1NC52_PAEXE</name>
<dbReference type="PANTHER" id="PTHR30590">
    <property type="entry name" value="INNER MEMBRANE PROTEIN"/>
    <property type="match status" value="1"/>
</dbReference>
<feature type="transmembrane region" description="Helical" evidence="1">
    <location>
        <begin position="185"/>
        <end position="212"/>
    </location>
</feature>
<feature type="transmembrane region" description="Helical" evidence="1">
    <location>
        <begin position="264"/>
        <end position="283"/>
    </location>
</feature>
<feature type="transmembrane region" description="Helical" evidence="1">
    <location>
        <begin position="233"/>
        <end position="252"/>
    </location>
</feature>
<dbReference type="EMBL" id="NHRJ02000006">
    <property type="protein sequence ID" value="PZE20631.1"/>
    <property type="molecule type" value="Genomic_DNA"/>
</dbReference>
<dbReference type="RefSeq" id="WP_089200385.1">
    <property type="nucleotide sequence ID" value="NZ_NHRJ02000006.1"/>
</dbReference>
<reference evidence="3" key="1">
    <citation type="submission" date="2018-06" db="EMBL/GenBank/DDBJ databases">
        <title>Paenibacillus xerothermodurans sp. nov. an extremely dry heat resistant spore forming bacterium isolated from the soil of Cape Canaveral, Florida.</title>
        <authorList>
            <person name="Seuylemezian A."/>
            <person name="Kaur N."/>
            <person name="Patil P."/>
            <person name="Patil P."/>
            <person name="Mayilraj S."/>
            <person name="Vaishampayan P."/>
        </authorList>
    </citation>
    <scope>NUCLEOTIDE SEQUENCE [LARGE SCALE GENOMIC DNA]</scope>
    <source>
        <strain evidence="3">ATCC 27380</strain>
    </source>
</reference>
<feature type="transmembrane region" description="Helical" evidence="1">
    <location>
        <begin position="99"/>
        <end position="132"/>
    </location>
</feature>
<keyword evidence="1" id="KW-1133">Transmembrane helix</keyword>
<dbReference type="Pfam" id="PF04235">
    <property type="entry name" value="DUF418"/>
    <property type="match status" value="1"/>
</dbReference>
<dbReference type="AlphaFoldDB" id="A0A2W1NC52"/>
<proteinExistence type="predicted"/>
<dbReference type="InterPro" id="IPR052529">
    <property type="entry name" value="Bact_Transport_Assoc"/>
</dbReference>
<feature type="transmembrane region" description="Helical" evidence="1">
    <location>
        <begin position="303"/>
        <end position="321"/>
    </location>
</feature>
<organism evidence="3 4">
    <name type="scientific">Paenibacillus xerothermodurans</name>
    <dbReference type="NCBI Taxonomy" id="1977292"/>
    <lineage>
        <taxon>Bacteria</taxon>
        <taxon>Bacillati</taxon>
        <taxon>Bacillota</taxon>
        <taxon>Bacilli</taxon>
        <taxon>Bacillales</taxon>
        <taxon>Paenibacillaceae</taxon>
        <taxon>Paenibacillus</taxon>
    </lineage>
</organism>
<keyword evidence="1" id="KW-0472">Membrane</keyword>
<evidence type="ECO:0000259" key="2">
    <source>
        <dbReference type="Pfam" id="PF04235"/>
    </source>
</evidence>
<dbReference type="PANTHER" id="PTHR30590:SF3">
    <property type="entry name" value="HYPOTHETICAL MEMBRANE SPANNING PROTEIN"/>
    <property type="match status" value="1"/>
</dbReference>
<evidence type="ECO:0000313" key="3">
    <source>
        <dbReference type="EMBL" id="PZE20631.1"/>
    </source>
</evidence>
<keyword evidence="1" id="KW-0812">Transmembrane</keyword>
<comment type="caution">
    <text evidence="3">The sequence shown here is derived from an EMBL/GenBank/DDBJ whole genome shotgun (WGS) entry which is preliminary data.</text>
</comment>
<feature type="transmembrane region" description="Helical" evidence="1">
    <location>
        <begin position="62"/>
        <end position="79"/>
    </location>
</feature>
<protein>
    <submittedName>
        <fullName evidence="3">DUF418 domain-containing protein</fullName>
    </submittedName>
</protein>
<feature type="domain" description="DUF418" evidence="2">
    <location>
        <begin position="212"/>
        <end position="370"/>
    </location>
</feature>
<feature type="transmembrane region" description="Helical" evidence="1">
    <location>
        <begin position="327"/>
        <end position="346"/>
    </location>
</feature>
<dbReference type="InterPro" id="IPR007349">
    <property type="entry name" value="DUF418"/>
</dbReference>
<evidence type="ECO:0000256" key="1">
    <source>
        <dbReference type="SAM" id="Phobius"/>
    </source>
</evidence>
<accession>A0A2W1NC52</accession>
<evidence type="ECO:0000313" key="4">
    <source>
        <dbReference type="Proteomes" id="UP000214746"/>
    </source>
</evidence>
<keyword evidence="4" id="KW-1185">Reference proteome</keyword>
<feature type="transmembrane region" description="Helical" evidence="1">
    <location>
        <begin position="139"/>
        <end position="165"/>
    </location>
</feature>